<evidence type="ECO:0000313" key="2">
    <source>
        <dbReference type="Proteomes" id="UP000681594"/>
    </source>
</evidence>
<proteinExistence type="predicted"/>
<comment type="caution">
    <text evidence="1">The sequence shown here is derived from an EMBL/GenBank/DDBJ whole genome shotgun (WGS) entry which is preliminary data.</text>
</comment>
<sequence length="82" mass="9357">MAGAGERNETVRAIKRLGRRLWKRWSGYHRRSLAEEAMSRLKRLGERLSAREPAYQVAEVQIRCAILNTFTVLGMPDTVPCA</sequence>
<protein>
    <recommendedName>
        <fullName evidence="3">Transposase</fullName>
    </recommendedName>
</protein>
<dbReference type="Proteomes" id="UP000681594">
    <property type="component" value="Unassembled WGS sequence"/>
</dbReference>
<gene>
    <name evidence="1" type="ORF">J8J14_17240</name>
</gene>
<reference evidence="1 2" key="1">
    <citation type="submission" date="2021-03" db="EMBL/GenBank/DDBJ databases">
        <authorList>
            <person name="So Y."/>
        </authorList>
    </citation>
    <scope>NUCLEOTIDE SEQUENCE [LARGE SCALE GENOMIC DNA]</scope>
    <source>
        <strain evidence="1 2">SSH11</strain>
    </source>
</reference>
<dbReference type="EMBL" id="JAGIZB010000018">
    <property type="protein sequence ID" value="MBP0446522.1"/>
    <property type="molecule type" value="Genomic_DNA"/>
</dbReference>
<organism evidence="1 2">
    <name type="scientific">Pararoseomonas baculiformis</name>
    <dbReference type="NCBI Taxonomy" id="2820812"/>
    <lineage>
        <taxon>Bacteria</taxon>
        <taxon>Pseudomonadati</taxon>
        <taxon>Pseudomonadota</taxon>
        <taxon>Alphaproteobacteria</taxon>
        <taxon>Acetobacterales</taxon>
        <taxon>Acetobacteraceae</taxon>
        <taxon>Pararoseomonas</taxon>
    </lineage>
</organism>
<evidence type="ECO:0000313" key="1">
    <source>
        <dbReference type="EMBL" id="MBP0446522.1"/>
    </source>
</evidence>
<keyword evidence="2" id="KW-1185">Reference proteome</keyword>
<evidence type="ECO:0008006" key="3">
    <source>
        <dbReference type="Google" id="ProtNLM"/>
    </source>
</evidence>
<accession>A0ABS4AHL3</accession>
<name>A0ABS4AHL3_9PROT</name>